<evidence type="ECO:0000259" key="8">
    <source>
        <dbReference type="Pfam" id="PF01529"/>
    </source>
</evidence>
<sequence length="368" mass="39290">MSAAYPGRGGAADVAIAVEPLGRAARRLGRALAHPACAEGCAAGGGVFALAGAARALAELAADLGEAGALLGSVVDSCAELALACAACGATAPLARHFQGRALREVMPLALVALIMGTIYFGYIGCCVPLLGTGLSGSAPVAFNVAIALSAWAYHQSVVVDPGGIPESWREAPGVFEQVQYKLLERKKSCESVRFCSKEHKYKPDRSHYCRPLGRNVLRMDHYCPWVVNCIGHFNYKFFVQFLLYTVLANGIALYALIPTLYVQTFPAGSTAFMFGCAGLSGLLTVLLAPFLCFHLWLLGKNLTTIEFCEQMRDSELFASPYDLGILANMQSVFGSNPLLWFLPLGCPLGDGLSWARGPLHDAERRHA</sequence>
<accession>A0ABN9UKB8</accession>
<protein>
    <recommendedName>
        <fullName evidence="7">Palmitoyltransferase</fullName>
        <ecNumber evidence="7">2.3.1.225</ecNumber>
    </recommendedName>
</protein>
<dbReference type="PROSITE" id="PS50216">
    <property type="entry name" value="DHHC"/>
    <property type="match status" value="1"/>
</dbReference>
<feature type="transmembrane region" description="Helical" evidence="7">
    <location>
        <begin position="137"/>
        <end position="154"/>
    </location>
</feature>
<dbReference type="Proteomes" id="UP001189429">
    <property type="component" value="Unassembled WGS sequence"/>
</dbReference>
<gene>
    <name evidence="9" type="ORF">PCOR1329_LOCUS49277</name>
</gene>
<evidence type="ECO:0000313" key="10">
    <source>
        <dbReference type="Proteomes" id="UP001189429"/>
    </source>
</evidence>
<evidence type="ECO:0000256" key="7">
    <source>
        <dbReference type="RuleBase" id="RU079119"/>
    </source>
</evidence>
<proteinExistence type="inferred from homology"/>
<feature type="transmembrane region" description="Helical" evidence="7">
    <location>
        <begin position="273"/>
        <end position="298"/>
    </location>
</feature>
<feature type="transmembrane region" description="Helical" evidence="7">
    <location>
        <begin position="242"/>
        <end position="261"/>
    </location>
</feature>
<comment type="catalytic activity">
    <reaction evidence="7">
        <text>L-cysteinyl-[protein] + hexadecanoyl-CoA = S-hexadecanoyl-L-cysteinyl-[protein] + CoA</text>
        <dbReference type="Rhea" id="RHEA:36683"/>
        <dbReference type="Rhea" id="RHEA-COMP:10131"/>
        <dbReference type="Rhea" id="RHEA-COMP:11032"/>
        <dbReference type="ChEBI" id="CHEBI:29950"/>
        <dbReference type="ChEBI" id="CHEBI:57287"/>
        <dbReference type="ChEBI" id="CHEBI:57379"/>
        <dbReference type="ChEBI" id="CHEBI:74151"/>
        <dbReference type="EC" id="2.3.1.225"/>
    </reaction>
</comment>
<keyword evidence="5 7" id="KW-0472">Membrane</keyword>
<dbReference type="EC" id="2.3.1.225" evidence="7"/>
<evidence type="ECO:0000256" key="2">
    <source>
        <dbReference type="ARBA" id="ARBA00022679"/>
    </source>
</evidence>
<comment type="subcellular location">
    <subcellularLocation>
        <location evidence="1">Membrane</location>
        <topology evidence="1">Multi-pass membrane protein</topology>
    </subcellularLocation>
</comment>
<comment type="domain">
    <text evidence="7">The DHHC domain is required for palmitoyltransferase activity.</text>
</comment>
<evidence type="ECO:0000256" key="6">
    <source>
        <dbReference type="ARBA" id="ARBA00023315"/>
    </source>
</evidence>
<feature type="domain" description="Palmitoyltransferase DHHC" evidence="8">
    <location>
        <begin position="193"/>
        <end position="311"/>
    </location>
</feature>
<reference evidence="9" key="1">
    <citation type="submission" date="2023-10" db="EMBL/GenBank/DDBJ databases">
        <authorList>
            <person name="Chen Y."/>
            <person name="Shah S."/>
            <person name="Dougan E. K."/>
            <person name="Thang M."/>
            <person name="Chan C."/>
        </authorList>
    </citation>
    <scope>NUCLEOTIDE SEQUENCE [LARGE SCALE GENOMIC DNA]</scope>
</reference>
<evidence type="ECO:0000256" key="1">
    <source>
        <dbReference type="ARBA" id="ARBA00004141"/>
    </source>
</evidence>
<dbReference type="PANTHER" id="PTHR12246">
    <property type="entry name" value="PALMITOYLTRANSFERASE ZDHHC16"/>
    <property type="match status" value="1"/>
</dbReference>
<dbReference type="Pfam" id="PF01529">
    <property type="entry name" value="DHHC"/>
    <property type="match status" value="1"/>
</dbReference>
<feature type="transmembrane region" description="Helical" evidence="7">
    <location>
        <begin position="106"/>
        <end position="131"/>
    </location>
</feature>
<keyword evidence="10" id="KW-1185">Reference proteome</keyword>
<dbReference type="InterPro" id="IPR039859">
    <property type="entry name" value="PFA4/ZDH16/20/ERF2-like"/>
</dbReference>
<keyword evidence="2 7" id="KW-0808">Transferase</keyword>
<evidence type="ECO:0000256" key="3">
    <source>
        <dbReference type="ARBA" id="ARBA00022692"/>
    </source>
</evidence>
<evidence type="ECO:0000256" key="4">
    <source>
        <dbReference type="ARBA" id="ARBA00022989"/>
    </source>
</evidence>
<dbReference type="InterPro" id="IPR001594">
    <property type="entry name" value="Palmitoyltrfase_DHHC"/>
</dbReference>
<name>A0ABN9UKB8_9DINO</name>
<keyword evidence="6 7" id="KW-0012">Acyltransferase</keyword>
<comment type="caution">
    <text evidence="9">The sequence shown here is derived from an EMBL/GenBank/DDBJ whole genome shotgun (WGS) entry which is preliminary data.</text>
</comment>
<evidence type="ECO:0000256" key="5">
    <source>
        <dbReference type="ARBA" id="ARBA00023136"/>
    </source>
</evidence>
<comment type="similarity">
    <text evidence="7">Belongs to the DHHC palmitoyltransferase family.</text>
</comment>
<keyword evidence="3 7" id="KW-0812">Transmembrane</keyword>
<dbReference type="EMBL" id="CAUYUJ010015960">
    <property type="protein sequence ID" value="CAK0860271.1"/>
    <property type="molecule type" value="Genomic_DNA"/>
</dbReference>
<keyword evidence="4 7" id="KW-1133">Transmembrane helix</keyword>
<evidence type="ECO:0000313" key="9">
    <source>
        <dbReference type="EMBL" id="CAK0860271.1"/>
    </source>
</evidence>
<organism evidence="9 10">
    <name type="scientific">Prorocentrum cordatum</name>
    <dbReference type="NCBI Taxonomy" id="2364126"/>
    <lineage>
        <taxon>Eukaryota</taxon>
        <taxon>Sar</taxon>
        <taxon>Alveolata</taxon>
        <taxon>Dinophyceae</taxon>
        <taxon>Prorocentrales</taxon>
        <taxon>Prorocentraceae</taxon>
        <taxon>Prorocentrum</taxon>
    </lineage>
</organism>